<feature type="region of interest" description="Disordered" evidence="1">
    <location>
        <begin position="44"/>
        <end position="82"/>
    </location>
</feature>
<keyword evidence="2" id="KW-1133">Transmembrane helix</keyword>
<name>A0A9N8ZL52_9GLOM</name>
<proteinExistence type="predicted"/>
<feature type="transmembrane region" description="Helical" evidence="2">
    <location>
        <begin position="250"/>
        <end position="272"/>
    </location>
</feature>
<reference evidence="3" key="1">
    <citation type="submission" date="2021-06" db="EMBL/GenBank/DDBJ databases">
        <authorList>
            <person name="Kallberg Y."/>
            <person name="Tangrot J."/>
            <person name="Rosling A."/>
        </authorList>
    </citation>
    <scope>NUCLEOTIDE SEQUENCE</scope>
    <source>
        <strain evidence="3">FL130A</strain>
    </source>
</reference>
<organism evidence="3 4">
    <name type="scientific">Ambispora leptoticha</name>
    <dbReference type="NCBI Taxonomy" id="144679"/>
    <lineage>
        <taxon>Eukaryota</taxon>
        <taxon>Fungi</taxon>
        <taxon>Fungi incertae sedis</taxon>
        <taxon>Mucoromycota</taxon>
        <taxon>Glomeromycotina</taxon>
        <taxon>Glomeromycetes</taxon>
        <taxon>Archaeosporales</taxon>
        <taxon>Ambisporaceae</taxon>
        <taxon>Ambispora</taxon>
    </lineage>
</organism>
<feature type="transmembrane region" description="Helical" evidence="2">
    <location>
        <begin position="212"/>
        <end position="229"/>
    </location>
</feature>
<feature type="transmembrane region" description="Helical" evidence="2">
    <location>
        <begin position="173"/>
        <end position="192"/>
    </location>
</feature>
<keyword evidence="2" id="KW-0812">Transmembrane</keyword>
<dbReference type="EMBL" id="CAJVPS010000627">
    <property type="protein sequence ID" value="CAG8499417.1"/>
    <property type="molecule type" value="Genomic_DNA"/>
</dbReference>
<keyword evidence="4" id="KW-1185">Reference proteome</keyword>
<feature type="transmembrane region" description="Helical" evidence="2">
    <location>
        <begin position="351"/>
        <end position="372"/>
    </location>
</feature>
<feature type="transmembrane region" description="Helical" evidence="2">
    <location>
        <begin position="123"/>
        <end position="145"/>
    </location>
</feature>
<sequence>MSERRVSFDEKESTIIASPTNTVGDVPYKRKRIMPKRRATPYVWSNYNDNTTTEDMNEGKGEKGNKGGNEVDDMNANTTTTSNNPIPLSDVSDYDNMVLVFQNQTYCDWRVTINCENGGIYAIIYQVTLIWLLLLIFACGGLLYYRLRVLKCQVIAPKIPGAGSIRPNPIEAFLVWELVWLIGRALFIFVIRMNLFPNSYLIREFLQAFPELFGAAGFAWFAVGTYLQIGVHLNSKTRPWRPDYRMADRFLLIITIAAPLTTWPLVILDGYIRDNGDPKIADAILGACYVLSSFWYSFGAMGAFYFGRELCNVLRYRIEVARENSNSTGTTKLETGLQKIRKMLYITFTTYIYYITFCIIFASTRVVILTRIPEFNQFLFITYCLLMPCCICIVVGIASTRNKQAEQAFSKDITSVSGSGFEDDQETITSKTQLQCLRSKFRFGSISSKSSSRALDSILEVNRKTSKVLTNDGGNLYSPPSSAKTLVDLEMDEVGGKQSNSLTKKESWYSTSGSINFEEEKIKKENHICEIDSEKEENQNMVTSAFELETPISQWRHDEEVVIGLSSPQEAYLG</sequence>
<evidence type="ECO:0000256" key="1">
    <source>
        <dbReference type="SAM" id="MobiDB-lite"/>
    </source>
</evidence>
<dbReference type="AlphaFoldDB" id="A0A9N8ZL52"/>
<feature type="transmembrane region" description="Helical" evidence="2">
    <location>
        <begin position="378"/>
        <end position="398"/>
    </location>
</feature>
<evidence type="ECO:0000313" key="3">
    <source>
        <dbReference type="EMBL" id="CAG8499417.1"/>
    </source>
</evidence>
<accession>A0A9N8ZL52</accession>
<evidence type="ECO:0000313" key="4">
    <source>
        <dbReference type="Proteomes" id="UP000789508"/>
    </source>
</evidence>
<protein>
    <submittedName>
        <fullName evidence="3">6017_t:CDS:1</fullName>
    </submittedName>
</protein>
<dbReference type="OrthoDB" id="2252831at2759"/>
<comment type="caution">
    <text evidence="3">The sequence shown here is derived from an EMBL/GenBank/DDBJ whole genome shotgun (WGS) entry which is preliminary data.</text>
</comment>
<dbReference type="Proteomes" id="UP000789508">
    <property type="component" value="Unassembled WGS sequence"/>
</dbReference>
<evidence type="ECO:0000256" key="2">
    <source>
        <dbReference type="SAM" id="Phobius"/>
    </source>
</evidence>
<feature type="transmembrane region" description="Helical" evidence="2">
    <location>
        <begin position="284"/>
        <end position="307"/>
    </location>
</feature>
<keyword evidence="2" id="KW-0472">Membrane</keyword>
<gene>
    <name evidence="3" type="ORF">ALEPTO_LOCUS3408</name>
</gene>
<feature type="compositionally biased region" description="Polar residues" evidence="1">
    <location>
        <begin position="44"/>
        <end position="54"/>
    </location>
</feature>